<dbReference type="AlphaFoldDB" id="A0A194X2U9"/>
<feature type="region of interest" description="Disordered" evidence="1">
    <location>
        <begin position="111"/>
        <end position="196"/>
    </location>
</feature>
<protein>
    <submittedName>
        <fullName evidence="2">Uncharacterized protein</fullName>
    </submittedName>
</protein>
<gene>
    <name evidence="2" type="ORF">LY89DRAFT_736539</name>
</gene>
<reference evidence="2 3" key="1">
    <citation type="submission" date="2015-10" db="EMBL/GenBank/DDBJ databases">
        <title>Full genome of DAOMC 229536 Phialocephala scopiformis, a fungal endophyte of spruce producing the potent anti-insectan compound rugulosin.</title>
        <authorList>
            <consortium name="DOE Joint Genome Institute"/>
            <person name="Walker A.K."/>
            <person name="Frasz S.L."/>
            <person name="Seifert K.A."/>
            <person name="Miller J.D."/>
            <person name="Mondo S.J."/>
            <person name="Labutti K."/>
            <person name="Lipzen A."/>
            <person name="Dockter R."/>
            <person name="Kennedy M."/>
            <person name="Grigoriev I.V."/>
            <person name="Spatafora J.W."/>
        </authorList>
    </citation>
    <scope>NUCLEOTIDE SEQUENCE [LARGE SCALE GENOMIC DNA]</scope>
    <source>
        <strain evidence="2 3">CBS 120377</strain>
    </source>
</reference>
<sequence>MARYYAVDSPEKLTNFMEDQNRFLRFFDELWEKGIKPRKDKGNLAGPSLEAVKAAYHIGEINGIKRYTGLDVDKSDWVEEDYAATAYTACALNRLWQCFLRASTERSRKLKLAEEKASKHGNRRKGSGKNVGGSGGSRNVLGLSVGTPGHNAGGTNESPSARNASGSSAVTPGTGPDFTGTAFDDINPRPTKKRKT</sequence>
<proteinExistence type="predicted"/>
<dbReference type="KEGG" id="psco:LY89DRAFT_736539"/>
<organism evidence="2 3">
    <name type="scientific">Mollisia scopiformis</name>
    <name type="common">Conifer needle endophyte fungus</name>
    <name type="synonym">Phialocephala scopiformis</name>
    <dbReference type="NCBI Taxonomy" id="149040"/>
    <lineage>
        <taxon>Eukaryota</taxon>
        <taxon>Fungi</taxon>
        <taxon>Dikarya</taxon>
        <taxon>Ascomycota</taxon>
        <taxon>Pezizomycotina</taxon>
        <taxon>Leotiomycetes</taxon>
        <taxon>Helotiales</taxon>
        <taxon>Mollisiaceae</taxon>
        <taxon>Mollisia</taxon>
    </lineage>
</organism>
<evidence type="ECO:0000313" key="3">
    <source>
        <dbReference type="Proteomes" id="UP000070700"/>
    </source>
</evidence>
<dbReference type="EMBL" id="KQ947420">
    <property type="protein sequence ID" value="KUJ14506.1"/>
    <property type="molecule type" value="Genomic_DNA"/>
</dbReference>
<dbReference type="InParanoid" id="A0A194X2U9"/>
<name>A0A194X2U9_MOLSC</name>
<keyword evidence="3" id="KW-1185">Reference proteome</keyword>
<evidence type="ECO:0000313" key="2">
    <source>
        <dbReference type="EMBL" id="KUJ14506.1"/>
    </source>
</evidence>
<feature type="compositionally biased region" description="Low complexity" evidence="1">
    <location>
        <begin position="137"/>
        <end position="146"/>
    </location>
</feature>
<dbReference type="Proteomes" id="UP000070700">
    <property type="component" value="Unassembled WGS sequence"/>
</dbReference>
<dbReference type="RefSeq" id="XP_018068861.1">
    <property type="nucleotide sequence ID" value="XM_018220135.1"/>
</dbReference>
<dbReference type="GeneID" id="28829861"/>
<accession>A0A194X2U9</accession>
<evidence type="ECO:0000256" key="1">
    <source>
        <dbReference type="SAM" id="MobiDB-lite"/>
    </source>
</evidence>
<feature type="compositionally biased region" description="Polar residues" evidence="1">
    <location>
        <begin position="153"/>
        <end position="171"/>
    </location>
</feature>